<dbReference type="InterPro" id="IPR002110">
    <property type="entry name" value="Ankyrin_rpt"/>
</dbReference>
<dbReference type="PROSITE" id="PS50088">
    <property type="entry name" value="ANK_REPEAT"/>
    <property type="match status" value="1"/>
</dbReference>
<dbReference type="Pfam" id="PF12796">
    <property type="entry name" value="Ank_2"/>
    <property type="match status" value="1"/>
</dbReference>
<dbReference type="InterPro" id="IPR051616">
    <property type="entry name" value="Cul2-RING_E3_ligase_SR"/>
</dbReference>
<dbReference type="PROSITE" id="PS50297">
    <property type="entry name" value="ANK_REP_REGION"/>
    <property type="match status" value="1"/>
</dbReference>
<feature type="repeat" description="ANK" evidence="3">
    <location>
        <begin position="167"/>
        <end position="199"/>
    </location>
</feature>
<dbReference type="SMART" id="SM00248">
    <property type="entry name" value="ANK"/>
    <property type="match status" value="3"/>
</dbReference>
<dbReference type="SUPFAM" id="SSF48403">
    <property type="entry name" value="Ankyrin repeat"/>
    <property type="match status" value="1"/>
</dbReference>
<reference evidence="6 7" key="1">
    <citation type="journal article" date="2019" name="Sci. Rep.">
        <title>A high-quality genome of Eragrostis curvula grass provides insights into Poaceae evolution and supports new strategies to enhance forage quality.</title>
        <authorList>
            <person name="Carballo J."/>
            <person name="Santos B.A.C.M."/>
            <person name="Zappacosta D."/>
            <person name="Garbus I."/>
            <person name="Selva J.P."/>
            <person name="Gallo C.A."/>
            <person name="Diaz A."/>
            <person name="Albertini E."/>
            <person name="Caccamo M."/>
            <person name="Echenique V."/>
        </authorList>
    </citation>
    <scope>NUCLEOTIDE SEQUENCE [LARGE SCALE GENOMIC DNA]</scope>
    <source>
        <strain evidence="7">cv. Victoria</strain>
        <tissue evidence="6">Leaf</tissue>
    </source>
</reference>
<proteinExistence type="predicted"/>
<evidence type="ECO:0000256" key="2">
    <source>
        <dbReference type="ARBA" id="ARBA00022803"/>
    </source>
</evidence>
<dbReference type="InterPro" id="IPR013105">
    <property type="entry name" value="TPR_2"/>
</dbReference>
<dbReference type="AlphaFoldDB" id="A0A5J9V2B4"/>
<dbReference type="InterPro" id="IPR036770">
    <property type="entry name" value="Ankyrin_rpt-contain_sf"/>
</dbReference>
<feature type="region of interest" description="Disordered" evidence="5">
    <location>
        <begin position="1"/>
        <end position="36"/>
    </location>
</feature>
<protein>
    <submittedName>
        <fullName evidence="6">Uncharacterized protein</fullName>
    </submittedName>
</protein>
<gene>
    <name evidence="6" type="ORF">EJB05_21637</name>
</gene>
<dbReference type="PANTHER" id="PTHR46224:SF20">
    <property type="entry name" value="OS02G0491900 PROTEIN"/>
    <property type="match status" value="1"/>
</dbReference>
<dbReference type="SMART" id="SM00028">
    <property type="entry name" value="TPR"/>
    <property type="match status" value="3"/>
</dbReference>
<evidence type="ECO:0000256" key="1">
    <source>
        <dbReference type="ARBA" id="ARBA00022737"/>
    </source>
</evidence>
<dbReference type="InterPro" id="IPR011990">
    <property type="entry name" value="TPR-like_helical_dom_sf"/>
</dbReference>
<dbReference type="Pfam" id="PF07719">
    <property type="entry name" value="TPR_2"/>
    <property type="match status" value="1"/>
</dbReference>
<evidence type="ECO:0000313" key="6">
    <source>
        <dbReference type="EMBL" id="TVU30035.1"/>
    </source>
</evidence>
<evidence type="ECO:0000313" key="7">
    <source>
        <dbReference type="Proteomes" id="UP000324897"/>
    </source>
</evidence>
<keyword evidence="7" id="KW-1185">Reference proteome</keyword>
<evidence type="ECO:0000256" key="5">
    <source>
        <dbReference type="SAM" id="MobiDB-lite"/>
    </source>
</evidence>
<dbReference type="Pfam" id="PF00023">
    <property type="entry name" value="Ank"/>
    <property type="match status" value="1"/>
</dbReference>
<keyword evidence="1" id="KW-0677">Repeat</keyword>
<keyword evidence="2 4" id="KW-0802">TPR repeat</keyword>
<sequence>MMMPPPPFPPSFARRPPREAENPKPRPTSPPRGSPGDILLHAAFEGNLRVVKKMVKALDEGDGRLTEKVAAVRDSNGLGPLHLAAGRARMPVCRYLVEELRLDVNAADCNKDILSAKATCCQDLMEIVMHTKKAWGVYMPLVTAVYAGSLSCVKLLIEAGADVQGVVKETPLMVAAANGLTDILKCLVQAGADPNVHDCLGQTPVEIAARFGSRKDVKVLFPVTSRIPAVRHWSVDGIISYANSRPPVKNKDVRSAMLAGGKFQGREAVKNKDYLAAAYIYTEAMDLDPGDATLYANRSFCWFHLGEGKKALMDAQTCRAMRPSWSKACYREGAALMLLKDYEKACDAFLDALKLEPGNVETKSALREAESLKISRSAAKE</sequence>
<dbReference type="Gene3D" id="1.25.40.10">
    <property type="entry name" value="Tetratricopeptide repeat domain"/>
    <property type="match status" value="1"/>
</dbReference>
<evidence type="ECO:0000256" key="4">
    <source>
        <dbReference type="PROSITE-ProRule" id="PRU00339"/>
    </source>
</evidence>
<comment type="caution">
    <text evidence="6">The sequence shown here is derived from an EMBL/GenBank/DDBJ whole genome shotgun (WGS) entry which is preliminary data.</text>
</comment>
<dbReference type="PANTHER" id="PTHR46224">
    <property type="entry name" value="ANKYRIN REPEAT FAMILY PROTEIN"/>
    <property type="match status" value="1"/>
</dbReference>
<name>A0A5J9V2B4_9POAL</name>
<keyword evidence="3" id="KW-0040">ANK repeat</keyword>
<dbReference type="EMBL" id="RWGY01000011">
    <property type="protein sequence ID" value="TVU30035.1"/>
    <property type="molecule type" value="Genomic_DNA"/>
</dbReference>
<accession>A0A5J9V2B4</accession>
<dbReference type="InterPro" id="IPR019734">
    <property type="entry name" value="TPR_rpt"/>
</dbReference>
<organism evidence="6 7">
    <name type="scientific">Eragrostis curvula</name>
    <name type="common">weeping love grass</name>
    <dbReference type="NCBI Taxonomy" id="38414"/>
    <lineage>
        <taxon>Eukaryota</taxon>
        <taxon>Viridiplantae</taxon>
        <taxon>Streptophyta</taxon>
        <taxon>Embryophyta</taxon>
        <taxon>Tracheophyta</taxon>
        <taxon>Spermatophyta</taxon>
        <taxon>Magnoliopsida</taxon>
        <taxon>Liliopsida</taxon>
        <taxon>Poales</taxon>
        <taxon>Poaceae</taxon>
        <taxon>PACMAD clade</taxon>
        <taxon>Chloridoideae</taxon>
        <taxon>Eragrostideae</taxon>
        <taxon>Eragrostidinae</taxon>
        <taxon>Eragrostis</taxon>
    </lineage>
</organism>
<dbReference type="SUPFAM" id="SSF48452">
    <property type="entry name" value="TPR-like"/>
    <property type="match status" value="1"/>
</dbReference>
<dbReference type="Gramene" id="TVU30035">
    <property type="protein sequence ID" value="TVU30035"/>
    <property type="gene ID" value="EJB05_21637"/>
</dbReference>
<evidence type="ECO:0000256" key="3">
    <source>
        <dbReference type="PROSITE-ProRule" id="PRU00023"/>
    </source>
</evidence>
<feature type="compositionally biased region" description="Pro residues" evidence="5">
    <location>
        <begin position="1"/>
        <end position="10"/>
    </location>
</feature>
<dbReference type="Gene3D" id="1.25.40.20">
    <property type="entry name" value="Ankyrin repeat-containing domain"/>
    <property type="match status" value="2"/>
</dbReference>
<feature type="repeat" description="TPR" evidence="4">
    <location>
        <begin position="326"/>
        <end position="359"/>
    </location>
</feature>
<dbReference type="Proteomes" id="UP000324897">
    <property type="component" value="Chromosome 1"/>
</dbReference>
<dbReference type="PROSITE" id="PS50005">
    <property type="entry name" value="TPR"/>
    <property type="match status" value="1"/>
</dbReference>
<dbReference type="OrthoDB" id="687667at2759"/>